<accession>A0ABX6P3I1</accession>
<sequence length="312" mass="33148">MSSFFPRLSLGTLPDFDINVDFPGADFLKGALDFVRNLDLSIGFDPNLGITLFGSIELPDLTLNLGDFIYLNGDFKLNFGETFTGVMYTGLPGELGLVEDLLPASAGAVLDGLKLAVGADDNYSRVKNVVFKGMTFGAADVDMFVGVGGPDFSRPLVDQDDLFGFGMQNPDIALSVFQAQGSLANLIKAEKFFSLKAHADSPGTYGMGDVLTVQARDITIEVNHGGKAAGGFMRATADFAASFPAEAGRPAGYKVETGGDPVYLTFAGTQLLGVDIGIAEIRVSEFLHLRGSLAFRKGEQYDVLVNPGGWAR</sequence>
<protein>
    <submittedName>
        <fullName evidence="1">Uncharacterized protein</fullName>
    </submittedName>
</protein>
<gene>
    <name evidence="1" type="ORF">HK414_16065</name>
</gene>
<proteinExistence type="predicted"/>
<dbReference type="Proteomes" id="UP000500826">
    <property type="component" value="Chromosome"/>
</dbReference>
<reference evidence="1 2" key="1">
    <citation type="submission" date="2020-05" db="EMBL/GenBank/DDBJ databases">
        <title>Ramlibacter rhizophilus sp. nov., isolated from rhizosphere soil of national flower Mugunghwa from South Korea.</title>
        <authorList>
            <person name="Zheng-Fei Y."/>
            <person name="Huan T."/>
        </authorList>
    </citation>
    <scope>NUCLEOTIDE SEQUENCE [LARGE SCALE GENOMIC DNA]</scope>
    <source>
        <strain evidence="1 2">H242</strain>
    </source>
</reference>
<organism evidence="1 2">
    <name type="scientific">Ramlibacter terrae</name>
    <dbReference type="NCBI Taxonomy" id="2732511"/>
    <lineage>
        <taxon>Bacteria</taxon>
        <taxon>Pseudomonadati</taxon>
        <taxon>Pseudomonadota</taxon>
        <taxon>Betaproteobacteria</taxon>
        <taxon>Burkholderiales</taxon>
        <taxon>Comamonadaceae</taxon>
        <taxon>Ramlibacter</taxon>
    </lineage>
</organism>
<evidence type="ECO:0000313" key="1">
    <source>
        <dbReference type="EMBL" id="QJW84660.1"/>
    </source>
</evidence>
<dbReference type="EMBL" id="CP053418">
    <property type="protein sequence ID" value="QJW84660.1"/>
    <property type="molecule type" value="Genomic_DNA"/>
</dbReference>
<name>A0ABX6P3I1_9BURK</name>
<evidence type="ECO:0000313" key="2">
    <source>
        <dbReference type="Proteomes" id="UP000500826"/>
    </source>
</evidence>
<keyword evidence="2" id="KW-1185">Reference proteome</keyword>